<evidence type="ECO:0000313" key="2">
    <source>
        <dbReference type="Proteomes" id="UP000678276"/>
    </source>
</evidence>
<protein>
    <submittedName>
        <fullName evidence="1">Uncharacterized protein</fullName>
    </submittedName>
</protein>
<comment type="caution">
    <text evidence="1">The sequence shown here is derived from an EMBL/GenBank/DDBJ whole genome shotgun (WGS) entry which is preliminary data.</text>
</comment>
<proteinExistence type="predicted"/>
<dbReference type="EMBL" id="JAGJCF010000015">
    <property type="protein sequence ID" value="MBP0617330.1"/>
    <property type="molecule type" value="Genomic_DNA"/>
</dbReference>
<accession>A0ABS4BME3</accession>
<sequence>MSLRPHHPGTVEIMTAFSGEVENIPHDSLPPEQQFVMLTRHGIETNDVSQAEKFVPVVKIKIFSHDENGRLVDPQDAKSIRILEYDKDNKLIRSTTMRR</sequence>
<reference evidence="1 2" key="1">
    <citation type="submission" date="2021-04" db="EMBL/GenBank/DDBJ databases">
        <title>Whole genome sequence of Jiella sp. KSK16Y-1.</title>
        <authorList>
            <person name="Tuo L."/>
        </authorList>
    </citation>
    <scope>NUCLEOTIDE SEQUENCE [LARGE SCALE GENOMIC DNA]</scope>
    <source>
        <strain evidence="1 2">KSK16Y-1</strain>
    </source>
</reference>
<keyword evidence="2" id="KW-1185">Reference proteome</keyword>
<organism evidence="1 2">
    <name type="scientific">Jiella mangrovi</name>
    <dbReference type="NCBI Taxonomy" id="2821407"/>
    <lineage>
        <taxon>Bacteria</taxon>
        <taxon>Pseudomonadati</taxon>
        <taxon>Pseudomonadota</taxon>
        <taxon>Alphaproteobacteria</taxon>
        <taxon>Hyphomicrobiales</taxon>
        <taxon>Aurantimonadaceae</taxon>
        <taxon>Jiella</taxon>
    </lineage>
</organism>
<evidence type="ECO:0000313" key="1">
    <source>
        <dbReference type="EMBL" id="MBP0617330.1"/>
    </source>
</evidence>
<name>A0ABS4BME3_9HYPH</name>
<dbReference type="Proteomes" id="UP000678276">
    <property type="component" value="Unassembled WGS sequence"/>
</dbReference>
<dbReference type="RefSeq" id="WP_209595982.1">
    <property type="nucleotide sequence ID" value="NZ_JAGJCF010000015.1"/>
</dbReference>
<gene>
    <name evidence="1" type="ORF">J6595_17220</name>
</gene>